<gene>
    <name evidence="2" type="ORF">G3574_24195</name>
</gene>
<keyword evidence="3" id="KW-1185">Reference proteome</keyword>
<keyword evidence="1" id="KW-0732">Signal</keyword>
<evidence type="ECO:0000313" key="2">
    <source>
        <dbReference type="EMBL" id="NEX64195.1"/>
    </source>
</evidence>
<comment type="caution">
    <text evidence="2">The sequence shown here is derived from an EMBL/GenBank/DDBJ whole genome shotgun (WGS) entry which is preliminary data.</text>
</comment>
<dbReference type="Proteomes" id="UP000482155">
    <property type="component" value="Unassembled WGS sequence"/>
</dbReference>
<name>A0A6B3SXC7_9BURK</name>
<evidence type="ECO:0000256" key="1">
    <source>
        <dbReference type="SAM" id="SignalP"/>
    </source>
</evidence>
<dbReference type="RefSeq" id="WP_163968103.1">
    <property type="nucleotide sequence ID" value="NZ_JAAIVB010000078.1"/>
</dbReference>
<feature type="chain" id="PRO_5025623025" evidence="1">
    <location>
        <begin position="20"/>
        <end position="210"/>
    </location>
</feature>
<feature type="signal peptide" evidence="1">
    <location>
        <begin position="1"/>
        <end position="19"/>
    </location>
</feature>
<dbReference type="AlphaFoldDB" id="A0A6B3SXC7"/>
<dbReference type="EMBL" id="JAAIVB010000078">
    <property type="protein sequence ID" value="NEX64195.1"/>
    <property type="molecule type" value="Genomic_DNA"/>
</dbReference>
<protein>
    <submittedName>
        <fullName evidence="2">Uncharacterized protein</fullName>
    </submittedName>
</protein>
<evidence type="ECO:0000313" key="3">
    <source>
        <dbReference type="Proteomes" id="UP000482155"/>
    </source>
</evidence>
<sequence>MIRPLFLVALCVLAGHAGAQGNVYVSRGFQHAVRLQLPEHLMPTFEQATDQEYLIELAPFGQSAIQWDKRLTLHGIKTLGQKITAREFAMGWARGYHTACPATYSALNIGALNVNGLAGHAVVVSCGMSAAAAKQRSETTVNVVVQAGEDLYEILWAERAAASATPLLLDQSLLAKTLHWLAATRFCPLTKSSLPMGACRDKVEAIKTRL</sequence>
<proteinExistence type="predicted"/>
<reference evidence="2 3" key="1">
    <citation type="submission" date="2020-02" db="EMBL/GenBank/DDBJ databases">
        <authorList>
            <person name="Kim M.K."/>
        </authorList>
    </citation>
    <scope>NUCLEOTIDE SEQUENCE [LARGE SCALE GENOMIC DNA]</scope>
    <source>
        <strain evidence="2 3">17J57-3</strain>
    </source>
</reference>
<organism evidence="2 3">
    <name type="scientific">Noviherbaspirillum galbum</name>
    <dbReference type="NCBI Taxonomy" id="2709383"/>
    <lineage>
        <taxon>Bacteria</taxon>
        <taxon>Pseudomonadati</taxon>
        <taxon>Pseudomonadota</taxon>
        <taxon>Betaproteobacteria</taxon>
        <taxon>Burkholderiales</taxon>
        <taxon>Oxalobacteraceae</taxon>
        <taxon>Noviherbaspirillum</taxon>
    </lineage>
</organism>
<accession>A0A6B3SXC7</accession>